<reference evidence="1 2" key="1">
    <citation type="submission" date="2015-01" db="EMBL/GenBank/DDBJ databases">
        <title>Evolution of Trichinella species and genotypes.</title>
        <authorList>
            <person name="Korhonen P.K."/>
            <person name="Edoardo P."/>
            <person name="Giuseppe L.R."/>
            <person name="Gasser R.B."/>
        </authorList>
    </citation>
    <scope>NUCLEOTIDE SEQUENCE [LARGE SCALE GENOMIC DNA]</scope>
    <source>
        <strain evidence="1">ISS1029</strain>
    </source>
</reference>
<comment type="caution">
    <text evidence="1">The sequence shown here is derived from an EMBL/GenBank/DDBJ whole genome shotgun (WGS) entry which is preliminary data.</text>
</comment>
<dbReference type="SUPFAM" id="SSF50494">
    <property type="entry name" value="Trypsin-like serine proteases"/>
    <property type="match status" value="1"/>
</dbReference>
<proteinExistence type="predicted"/>
<protein>
    <recommendedName>
        <fullName evidence="3">Peptidase S1 domain-containing protein</fullName>
    </recommendedName>
</protein>
<evidence type="ECO:0000313" key="1">
    <source>
        <dbReference type="EMBL" id="KRZ10989.1"/>
    </source>
</evidence>
<evidence type="ECO:0008006" key="3">
    <source>
        <dbReference type="Google" id="ProtNLM"/>
    </source>
</evidence>
<name>A0A0V1HK25_9BILA</name>
<organism evidence="1 2">
    <name type="scientific">Trichinella zimbabwensis</name>
    <dbReference type="NCBI Taxonomy" id="268475"/>
    <lineage>
        <taxon>Eukaryota</taxon>
        <taxon>Metazoa</taxon>
        <taxon>Ecdysozoa</taxon>
        <taxon>Nematoda</taxon>
        <taxon>Enoplea</taxon>
        <taxon>Dorylaimia</taxon>
        <taxon>Trichinellida</taxon>
        <taxon>Trichinellidae</taxon>
        <taxon>Trichinella</taxon>
    </lineage>
</organism>
<dbReference type="AlphaFoldDB" id="A0A0V1HK25"/>
<dbReference type="InterPro" id="IPR009003">
    <property type="entry name" value="Peptidase_S1_PA"/>
</dbReference>
<dbReference type="Proteomes" id="UP000055024">
    <property type="component" value="Unassembled WGS sequence"/>
</dbReference>
<keyword evidence="2" id="KW-1185">Reference proteome</keyword>
<gene>
    <name evidence="1" type="ORF">T11_7432</name>
</gene>
<sequence>MGDWLHLTRDLLPQAVAPQPSPACLLPSSEGEPSSEVAWPRNPLDSHLLDALLVFILFVGTNGWKCGGKDPNLEHTAKDYLSRGNHELNFPWTVLIERNILGFKSVRCLGSLIPSGNDNQTKLVVTSANCFCKTKI</sequence>
<evidence type="ECO:0000313" key="2">
    <source>
        <dbReference type="Proteomes" id="UP000055024"/>
    </source>
</evidence>
<dbReference type="EMBL" id="JYDP01000054">
    <property type="protein sequence ID" value="KRZ10989.1"/>
    <property type="molecule type" value="Genomic_DNA"/>
</dbReference>
<accession>A0A0V1HK25</accession>